<name>A0ABT0P0U2_9ACTN</name>
<evidence type="ECO:0000313" key="5">
    <source>
        <dbReference type="EMBL" id="MCL3997066.1"/>
    </source>
</evidence>
<dbReference type="PANTHER" id="PTHR46796">
    <property type="entry name" value="HTH-TYPE TRANSCRIPTIONAL ACTIVATOR RHAS-RELATED"/>
    <property type="match status" value="1"/>
</dbReference>
<dbReference type="PROSITE" id="PS01124">
    <property type="entry name" value="HTH_ARAC_FAMILY_2"/>
    <property type="match status" value="1"/>
</dbReference>
<dbReference type="InterPro" id="IPR050204">
    <property type="entry name" value="AraC_XylS_family_regulators"/>
</dbReference>
<dbReference type="RefSeq" id="WP_249491975.1">
    <property type="nucleotide sequence ID" value="NZ_JAMCCK010000041.1"/>
</dbReference>
<proteinExistence type="predicted"/>
<dbReference type="InterPro" id="IPR018060">
    <property type="entry name" value="HTH_AraC"/>
</dbReference>
<feature type="domain" description="HTH araC/xylS-type" evidence="4">
    <location>
        <begin position="183"/>
        <end position="265"/>
    </location>
</feature>
<sequence>MEFSACSHALPHLSGVPSHPGVLGYRGFRLAAAEACRRLEPPADAVILFLVTEGELLISEPPHHQAPFVVRRASVCGLCTHGLRFEHRTAVTGVEVALAPWAAFRLLGTPLRHLSRRVVELDTLLPAGRCAALLRALGASGDWRERFRLLDAELGALLARGPVPAVPVARAWRSLTQAAAAPSVAELAREVGLSQSQLARRFVEQVGVTPKAAARIVRLRRTLGLMAGGCSAADAALQTGYCDQAHFSREFKAMTGVPPRRFPLGG</sequence>
<dbReference type="SMART" id="SM00342">
    <property type="entry name" value="HTH_ARAC"/>
    <property type="match status" value="1"/>
</dbReference>
<gene>
    <name evidence="5" type="ORF">M4438_26780</name>
</gene>
<keyword evidence="2" id="KW-0238">DNA-binding</keyword>
<evidence type="ECO:0000256" key="3">
    <source>
        <dbReference type="ARBA" id="ARBA00023163"/>
    </source>
</evidence>
<evidence type="ECO:0000256" key="2">
    <source>
        <dbReference type="ARBA" id="ARBA00023125"/>
    </source>
</evidence>
<dbReference type="EMBL" id="JAMCCK010000041">
    <property type="protein sequence ID" value="MCL3997066.1"/>
    <property type="molecule type" value="Genomic_DNA"/>
</dbReference>
<dbReference type="Pfam" id="PF12833">
    <property type="entry name" value="HTH_18"/>
    <property type="match status" value="1"/>
</dbReference>
<accession>A0ABT0P0U2</accession>
<evidence type="ECO:0000256" key="1">
    <source>
        <dbReference type="ARBA" id="ARBA00023015"/>
    </source>
</evidence>
<keyword evidence="1" id="KW-0805">Transcription regulation</keyword>
<dbReference type="Proteomes" id="UP001202052">
    <property type="component" value="Unassembled WGS sequence"/>
</dbReference>
<evidence type="ECO:0000313" key="6">
    <source>
        <dbReference type="Proteomes" id="UP001202052"/>
    </source>
</evidence>
<protein>
    <submittedName>
        <fullName evidence="5">AraC family transcriptional regulator</fullName>
    </submittedName>
</protein>
<dbReference type="PANTHER" id="PTHR46796:SF15">
    <property type="entry name" value="BLL1074 PROTEIN"/>
    <property type="match status" value="1"/>
</dbReference>
<reference evidence="5 6" key="1">
    <citation type="submission" date="2022-05" db="EMBL/GenBank/DDBJ databases">
        <title>Genome Resource of Streptomyces lavenduligriseus GA1-1, a Strain with Broad-Spectrum Antifungal Activity against Phytopathogenic Fungi.</title>
        <authorList>
            <person name="Qi D."/>
        </authorList>
    </citation>
    <scope>NUCLEOTIDE SEQUENCE [LARGE SCALE GENOMIC DNA]</scope>
    <source>
        <strain evidence="5 6">GA1-1</strain>
    </source>
</reference>
<dbReference type="InterPro" id="IPR009057">
    <property type="entry name" value="Homeodomain-like_sf"/>
</dbReference>
<dbReference type="SUPFAM" id="SSF46689">
    <property type="entry name" value="Homeodomain-like"/>
    <property type="match status" value="1"/>
</dbReference>
<keyword evidence="6" id="KW-1185">Reference proteome</keyword>
<evidence type="ECO:0000259" key="4">
    <source>
        <dbReference type="PROSITE" id="PS01124"/>
    </source>
</evidence>
<keyword evidence="3" id="KW-0804">Transcription</keyword>
<organism evidence="5 6">
    <name type="scientific">Streptomyces lavenduligriseus</name>
    <dbReference type="NCBI Taxonomy" id="67315"/>
    <lineage>
        <taxon>Bacteria</taxon>
        <taxon>Bacillati</taxon>
        <taxon>Actinomycetota</taxon>
        <taxon>Actinomycetes</taxon>
        <taxon>Kitasatosporales</taxon>
        <taxon>Streptomycetaceae</taxon>
        <taxon>Streptomyces</taxon>
    </lineage>
</organism>
<dbReference type="Gene3D" id="1.10.10.60">
    <property type="entry name" value="Homeodomain-like"/>
    <property type="match status" value="1"/>
</dbReference>
<comment type="caution">
    <text evidence="5">The sequence shown here is derived from an EMBL/GenBank/DDBJ whole genome shotgun (WGS) entry which is preliminary data.</text>
</comment>